<evidence type="ECO:0000313" key="3">
    <source>
        <dbReference type="EMBL" id="CBJ48678.1"/>
    </source>
</evidence>
<evidence type="ECO:0000256" key="2">
    <source>
        <dbReference type="SAM" id="Phobius"/>
    </source>
</evidence>
<dbReference type="OrthoDB" id="8048523at2759"/>
<feature type="transmembrane region" description="Helical" evidence="2">
    <location>
        <begin position="64"/>
        <end position="81"/>
    </location>
</feature>
<dbReference type="AlphaFoldDB" id="D7G1V2"/>
<feature type="region of interest" description="Disordered" evidence="1">
    <location>
        <begin position="94"/>
        <end position="125"/>
    </location>
</feature>
<dbReference type="eggNOG" id="ENOG502S7J2">
    <property type="taxonomic scope" value="Eukaryota"/>
</dbReference>
<name>D7G1V2_ECTSI</name>
<organism evidence="3 4">
    <name type="scientific">Ectocarpus siliculosus</name>
    <name type="common">Brown alga</name>
    <name type="synonym">Conferva siliculosa</name>
    <dbReference type="NCBI Taxonomy" id="2880"/>
    <lineage>
        <taxon>Eukaryota</taxon>
        <taxon>Sar</taxon>
        <taxon>Stramenopiles</taxon>
        <taxon>Ochrophyta</taxon>
        <taxon>PX clade</taxon>
        <taxon>Phaeophyceae</taxon>
        <taxon>Ectocarpales</taxon>
        <taxon>Ectocarpaceae</taxon>
        <taxon>Ectocarpus</taxon>
    </lineage>
</organism>
<evidence type="ECO:0000313" key="4">
    <source>
        <dbReference type="Proteomes" id="UP000002630"/>
    </source>
</evidence>
<proteinExistence type="predicted"/>
<keyword evidence="2" id="KW-0812">Transmembrane</keyword>
<feature type="transmembrane region" description="Helical" evidence="2">
    <location>
        <begin position="38"/>
        <end position="58"/>
    </location>
</feature>
<protein>
    <recommendedName>
        <fullName evidence="5">PQ-loop repeat-containing protein</fullName>
    </recommendedName>
</protein>
<dbReference type="EMBL" id="FN649743">
    <property type="protein sequence ID" value="CBJ48678.1"/>
    <property type="molecule type" value="Genomic_DNA"/>
</dbReference>
<gene>
    <name evidence="3" type="ORF">Esi_0046_0052</name>
</gene>
<dbReference type="Proteomes" id="UP000002630">
    <property type="component" value="Linkage Group LG18"/>
</dbReference>
<keyword evidence="2" id="KW-0472">Membrane</keyword>
<evidence type="ECO:0000256" key="1">
    <source>
        <dbReference type="SAM" id="MobiDB-lite"/>
    </source>
</evidence>
<sequence length="125" mass="13833">MSDTVYDVMGFLGGCVMAASLVPQVYRVTVRKKAADISHTYQVVFVTGIVMFLVFYGYYELWELFFPALASMMLQIYLAVLKIRLERCPRRHTAAAPSTVASETPGEGATLDNGSSERTPLLKSV</sequence>
<keyword evidence="4" id="KW-1185">Reference proteome</keyword>
<accession>D7G1V2</accession>
<dbReference type="InParanoid" id="D7G1V2"/>
<feature type="transmembrane region" description="Helical" evidence="2">
    <location>
        <begin position="6"/>
        <end position="26"/>
    </location>
</feature>
<keyword evidence="2" id="KW-1133">Transmembrane helix</keyword>
<evidence type="ECO:0008006" key="5">
    <source>
        <dbReference type="Google" id="ProtNLM"/>
    </source>
</evidence>
<reference evidence="3 4" key="1">
    <citation type="journal article" date="2010" name="Nature">
        <title>The Ectocarpus genome and the independent evolution of multicellularity in brown algae.</title>
        <authorList>
            <person name="Cock J.M."/>
            <person name="Sterck L."/>
            <person name="Rouze P."/>
            <person name="Scornet D."/>
            <person name="Allen A.E."/>
            <person name="Amoutzias G."/>
            <person name="Anthouard V."/>
            <person name="Artiguenave F."/>
            <person name="Aury J.M."/>
            <person name="Badger J.H."/>
            <person name="Beszteri B."/>
            <person name="Billiau K."/>
            <person name="Bonnet E."/>
            <person name="Bothwell J.H."/>
            <person name="Bowler C."/>
            <person name="Boyen C."/>
            <person name="Brownlee C."/>
            <person name="Carrano C.J."/>
            <person name="Charrier B."/>
            <person name="Cho G.Y."/>
            <person name="Coelho S.M."/>
            <person name="Collen J."/>
            <person name="Corre E."/>
            <person name="Da Silva C."/>
            <person name="Delage L."/>
            <person name="Delaroque N."/>
            <person name="Dittami S.M."/>
            <person name="Doulbeau S."/>
            <person name="Elias M."/>
            <person name="Farnham G."/>
            <person name="Gachon C.M."/>
            <person name="Gschloessl B."/>
            <person name="Heesch S."/>
            <person name="Jabbari K."/>
            <person name="Jubin C."/>
            <person name="Kawai H."/>
            <person name="Kimura K."/>
            <person name="Kloareg B."/>
            <person name="Kupper F.C."/>
            <person name="Lang D."/>
            <person name="Le Bail A."/>
            <person name="Leblanc C."/>
            <person name="Lerouge P."/>
            <person name="Lohr M."/>
            <person name="Lopez P.J."/>
            <person name="Martens C."/>
            <person name="Maumus F."/>
            <person name="Michel G."/>
            <person name="Miranda-Saavedra D."/>
            <person name="Morales J."/>
            <person name="Moreau H."/>
            <person name="Motomura T."/>
            <person name="Nagasato C."/>
            <person name="Napoli C.A."/>
            <person name="Nelson D.R."/>
            <person name="Nyvall-Collen P."/>
            <person name="Peters A.F."/>
            <person name="Pommier C."/>
            <person name="Potin P."/>
            <person name="Poulain J."/>
            <person name="Quesneville H."/>
            <person name="Read B."/>
            <person name="Rensing S.A."/>
            <person name="Ritter A."/>
            <person name="Rousvoal S."/>
            <person name="Samanta M."/>
            <person name="Samson G."/>
            <person name="Schroeder D.C."/>
            <person name="Segurens B."/>
            <person name="Strittmatter M."/>
            <person name="Tonon T."/>
            <person name="Tregear J.W."/>
            <person name="Valentin K."/>
            <person name="von Dassow P."/>
            <person name="Yamagishi T."/>
            <person name="Van de Peer Y."/>
            <person name="Wincker P."/>
        </authorList>
    </citation>
    <scope>NUCLEOTIDE SEQUENCE [LARGE SCALE GENOMIC DNA]</scope>
    <source>
        <strain evidence="4">Ec32 / CCAP1310/4</strain>
    </source>
</reference>
<dbReference type="Gene3D" id="1.20.1280.290">
    <property type="match status" value="1"/>
</dbReference>
<dbReference type="EMBL" id="FN648663">
    <property type="protein sequence ID" value="CBJ48678.1"/>
    <property type="molecule type" value="Genomic_DNA"/>
</dbReference>